<name>A0A1H7XZW3_9BACT</name>
<reference evidence="2 3" key="1">
    <citation type="submission" date="2016-10" db="EMBL/GenBank/DDBJ databases">
        <authorList>
            <person name="de Groot N.N."/>
        </authorList>
    </citation>
    <scope>NUCLEOTIDE SEQUENCE [LARGE SCALE GENOMIC DNA]</scope>
    <source>
        <strain evidence="2 3">DSM 21039</strain>
    </source>
</reference>
<keyword evidence="3" id="KW-1185">Reference proteome</keyword>
<dbReference type="EMBL" id="FOBB01000004">
    <property type="protein sequence ID" value="SEM39164.1"/>
    <property type="molecule type" value="Genomic_DNA"/>
</dbReference>
<evidence type="ECO:0000313" key="3">
    <source>
        <dbReference type="Proteomes" id="UP000198984"/>
    </source>
</evidence>
<dbReference type="RefSeq" id="WP_089914996.1">
    <property type="nucleotide sequence ID" value="NZ_FOBB01000004.1"/>
</dbReference>
<organism evidence="2 3">
    <name type="scientific">Chitinophaga rupis</name>
    <dbReference type="NCBI Taxonomy" id="573321"/>
    <lineage>
        <taxon>Bacteria</taxon>
        <taxon>Pseudomonadati</taxon>
        <taxon>Bacteroidota</taxon>
        <taxon>Chitinophagia</taxon>
        <taxon>Chitinophagales</taxon>
        <taxon>Chitinophagaceae</taxon>
        <taxon>Chitinophaga</taxon>
    </lineage>
</organism>
<gene>
    <name evidence="2" type="ORF">SAMN04488505_104257</name>
</gene>
<evidence type="ECO:0000313" key="2">
    <source>
        <dbReference type="EMBL" id="SEM39164.1"/>
    </source>
</evidence>
<dbReference type="OrthoDB" id="947646at2"/>
<accession>A0A1H7XZW3</accession>
<dbReference type="STRING" id="573321.SAMN04488505_104257"/>
<dbReference type="AlphaFoldDB" id="A0A1H7XZW3"/>
<dbReference type="Proteomes" id="UP000198984">
    <property type="component" value="Unassembled WGS sequence"/>
</dbReference>
<sequence length="205" mass="22933">MKQVEAGNRTVPPQHTGSKHNTEYAITCPTVEACIQRFNIAKERLLEVNHWHQLGGSLSANFTLTDRQGRVLYHKAEEGDHIRIDLPGPGSKNGNGYDWVEIEKIEDRSTRSGNCAYVALRVRPSGNPRQLQGKVAHFYDPEATSSFVIERVGNSIKASVYGRNEKPNEQPDDLLDKVRNWMVALTAAVGFSKPQWKALVKGLLK</sequence>
<feature type="region of interest" description="Disordered" evidence="1">
    <location>
        <begin position="1"/>
        <end position="21"/>
    </location>
</feature>
<evidence type="ECO:0000256" key="1">
    <source>
        <dbReference type="SAM" id="MobiDB-lite"/>
    </source>
</evidence>
<proteinExistence type="predicted"/>
<protein>
    <submittedName>
        <fullName evidence="2">Uncharacterized protein</fullName>
    </submittedName>
</protein>